<reference evidence="3" key="2">
    <citation type="submission" date="2023-06" db="EMBL/GenBank/DDBJ databases">
        <authorList>
            <consortium name="Lawrence Berkeley National Laboratory"/>
            <person name="Mondo S.J."/>
            <person name="Hensen N."/>
            <person name="Bonometti L."/>
            <person name="Westerberg I."/>
            <person name="Brannstrom I.O."/>
            <person name="Guillou S."/>
            <person name="Cros-Aarteil S."/>
            <person name="Calhoun S."/>
            <person name="Haridas S."/>
            <person name="Kuo A."/>
            <person name="Pangilinan J."/>
            <person name="Riley R."/>
            <person name="Labutti K."/>
            <person name="Andreopoulos B."/>
            <person name="Lipzen A."/>
            <person name="Chen C."/>
            <person name="Yanf M."/>
            <person name="Daum C."/>
            <person name="Ng V."/>
            <person name="Clum A."/>
            <person name="Steindorff A."/>
            <person name="Ohm R."/>
            <person name="Martin F."/>
            <person name="Silar P."/>
            <person name="Natvig D."/>
            <person name="Lalanne C."/>
            <person name="Gautier V."/>
            <person name="Ament-Velasquez S.L."/>
            <person name="Kruys A."/>
            <person name="Hutchinson M.I."/>
            <person name="Powell A.J."/>
            <person name="Barry K."/>
            <person name="Miller A.N."/>
            <person name="Grigoriev I.V."/>
            <person name="Debuchy R."/>
            <person name="Gladieux P."/>
            <person name="Thoren M.H."/>
            <person name="Johannesson H."/>
        </authorList>
    </citation>
    <scope>NUCLEOTIDE SEQUENCE</scope>
    <source>
        <strain evidence="3">CBS 333.67</strain>
    </source>
</reference>
<evidence type="ECO:0000313" key="4">
    <source>
        <dbReference type="Proteomes" id="UP001273166"/>
    </source>
</evidence>
<keyword evidence="4" id="KW-1185">Reference proteome</keyword>
<dbReference type="GeneID" id="87889862"/>
<dbReference type="RefSeq" id="XP_062718833.1">
    <property type="nucleotide sequence ID" value="XM_062871033.1"/>
</dbReference>
<gene>
    <name evidence="3" type="ORF">B0T15DRAFT_576483</name>
</gene>
<name>A0AAJ0GN44_9PEZI</name>
<reference evidence="3" key="1">
    <citation type="journal article" date="2023" name="Mol. Phylogenet. Evol.">
        <title>Genome-scale phylogeny and comparative genomics of the fungal order Sordariales.</title>
        <authorList>
            <person name="Hensen N."/>
            <person name="Bonometti L."/>
            <person name="Westerberg I."/>
            <person name="Brannstrom I.O."/>
            <person name="Guillou S."/>
            <person name="Cros-Aarteil S."/>
            <person name="Calhoun S."/>
            <person name="Haridas S."/>
            <person name="Kuo A."/>
            <person name="Mondo S."/>
            <person name="Pangilinan J."/>
            <person name="Riley R."/>
            <person name="LaButti K."/>
            <person name="Andreopoulos B."/>
            <person name="Lipzen A."/>
            <person name="Chen C."/>
            <person name="Yan M."/>
            <person name="Daum C."/>
            <person name="Ng V."/>
            <person name="Clum A."/>
            <person name="Steindorff A."/>
            <person name="Ohm R.A."/>
            <person name="Martin F."/>
            <person name="Silar P."/>
            <person name="Natvig D.O."/>
            <person name="Lalanne C."/>
            <person name="Gautier V."/>
            <person name="Ament-Velasquez S.L."/>
            <person name="Kruys A."/>
            <person name="Hutchinson M.I."/>
            <person name="Powell A.J."/>
            <person name="Barry K."/>
            <person name="Miller A.N."/>
            <person name="Grigoriev I.V."/>
            <person name="Debuchy R."/>
            <person name="Gladieux P."/>
            <person name="Hiltunen Thoren M."/>
            <person name="Johannesson H."/>
        </authorList>
    </citation>
    <scope>NUCLEOTIDE SEQUENCE</scope>
    <source>
        <strain evidence="3">CBS 333.67</strain>
    </source>
</reference>
<dbReference type="InterPro" id="IPR031348">
    <property type="entry name" value="PigL_N"/>
</dbReference>
<sequence>MDPLSLTASIAGIASFCLQAAVSLDRLSSKFQNASVTITALASQCRAIKTGLSELQTLILQNHSIHSRPDIITTLDSTLTSCLVVLTCFDEMLNKLQAADMQAGAGRSLMSKWKAKARIVWNEDEMKSYLSLLQGQQSAVAFLVQILHMESVDAILEGVKNGKAFLNKQAVEAESLRQVNPHLDIADSILDSRRTARTIFKNGDTLAEGAEFEFDDVVINSKAYRRAMAMARKMAKADADFAAEPQASQQPTKPELMETIAEDTSDKSETALVTNATSPKRASPPNCGESVMVNDRGPIPGDPIYYIDVTRRSLMETRVLFPEDEVALQRHLERSPGYEDDKKRASWVTLISHLQGMERESREWQQRRYERLTPAENLAPVRFGDHTLAVGIRVKTRSWDSMPASIKKPYATTAICHVVEIATMMGVYWKKFDRVMDRYRAQGNGFILTGTNVHELGVMFTFQFYGRVRFGENRVIPVDEVKDLCGGWPPNLAPDEERLALLNLWLGSRRDLFNTMVRIGCNTNIANLFQSKDSNLNHLFPVPFELVGMLVRTLHIRNSAFRMLPNPTPYRWNKELFNLDRMVREYLKRISDYDAYIPQDPQILRLVEEAEMVVRTLELEKSDTPGSSIPLLNALHDVLDKCDVFLSENDRNLVHMVIREHFQELLGLLNDNKNGAGRNAQQRAGPFAEHFDDLMTDSPELREAAFMELYFKLLRHVRQGAVISYVRQRTTQHAPSVHSQDIIHEAKDEAALLSDRADQSQDEYVTTLVSQASAIWCTLILGMISWLLLHDFHPANVQMVGAEVQGMQQTVYIT</sequence>
<dbReference type="AlphaFoldDB" id="A0AAJ0GN44"/>
<protein>
    <recommendedName>
        <fullName evidence="2">Azaphilone pigments biosynthesis cluster protein L N-terminal domain-containing protein</fullName>
    </recommendedName>
</protein>
<dbReference type="EMBL" id="JAUDZG010000006">
    <property type="protein sequence ID" value="KAK3303053.1"/>
    <property type="molecule type" value="Genomic_DNA"/>
</dbReference>
<feature type="compositionally biased region" description="Polar residues" evidence="1">
    <location>
        <begin position="271"/>
        <end position="280"/>
    </location>
</feature>
<comment type="caution">
    <text evidence="3">The sequence shown here is derived from an EMBL/GenBank/DDBJ whole genome shotgun (WGS) entry which is preliminary data.</text>
</comment>
<accession>A0AAJ0GN44</accession>
<evidence type="ECO:0000313" key="3">
    <source>
        <dbReference type="EMBL" id="KAK3303053.1"/>
    </source>
</evidence>
<proteinExistence type="predicted"/>
<dbReference type="Proteomes" id="UP001273166">
    <property type="component" value="Unassembled WGS sequence"/>
</dbReference>
<feature type="region of interest" description="Disordered" evidence="1">
    <location>
        <begin position="263"/>
        <end position="295"/>
    </location>
</feature>
<evidence type="ECO:0000256" key="1">
    <source>
        <dbReference type="SAM" id="MobiDB-lite"/>
    </source>
</evidence>
<organism evidence="3 4">
    <name type="scientific">Chaetomium strumarium</name>
    <dbReference type="NCBI Taxonomy" id="1170767"/>
    <lineage>
        <taxon>Eukaryota</taxon>
        <taxon>Fungi</taxon>
        <taxon>Dikarya</taxon>
        <taxon>Ascomycota</taxon>
        <taxon>Pezizomycotina</taxon>
        <taxon>Sordariomycetes</taxon>
        <taxon>Sordariomycetidae</taxon>
        <taxon>Sordariales</taxon>
        <taxon>Chaetomiaceae</taxon>
        <taxon>Chaetomium</taxon>
    </lineage>
</organism>
<dbReference type="Pfam" id="PF17111">
    <property type="entry name" value="PigL_N"/>
    <property type="match status" value="1"/>
</dbReference>
<feature type="domain" description="Azaphilone pigments biosynthesis cluster protein L N-terminal" evidence="2">
    <location>
        <begin position="1"/>
        <end position="157"/>
    </location>
</feature>
<evidence type="ECO:0000259" key="2">
    <source>
        <dbReference type="Pfam" id="PF17111"/>
    </source>
</evidence>